<dbReference type="EMBL" id="DAASAS010000005">
    <property type="protein sequence ID" value="HAE4731811.1"/>
    <property type="molecule type" value="Genomic_DNA"/>
</dbReference>
<reference evidence="1" key="2">
    <citation type="submission" date="2018-07" db="EMBL/GenBank/DDBJ databases">
        <authorList>
            <consortium name="NCBI Pathogen Detection Project"/>
        </authorList>
    </citation>
    <scope>NUCLEOTIDE SEQUENCE</scope>
    <source>
        <strain evidence="1">5039-68</strain>
    </source>
</reference>
<reference evidence="1" key="1">
    <citation type="journal article" date="2018" name="Genome Biol.">
        <title>SKESA: strategic k-mer extension for scrupulous assemblies.</title>
        <authorList>
            <person name="Souvorov A."/>
            <person name="Agarwala R."/>
            <person name="Lipman D.J."/>
        </authorList>
    </citation>
    <scope>NUCLEOTIDE SEQUENCE</scope>
    <source>
        <strain evidence="1">5039-68</strain>
    </source>
</reference>
<gene>
    <name evidence="1" type="ORF">GND13_000989</name>
</gene>
<proteinExistence type="predicted"/>
<name>A0A731T9Z4_SALEE</name>
<protein>
    <submittedName>
        <fullName evidence="1">Uncharacterized protein</fullName>
    </submittedName>
</protein>
<organism evidence="1">
    <name type="scientific">Salmonella enterica subsp. VII serovar 40:z4,z24:[z39]</name>
    <dbReference type="NCBI Taxonomy" id="1967625"/>
    <lineage>
        <taxon>Bacteria</taxon>
        <taxon>Pseudomonadati</taxon>
        <taxon>Pseudomonadota</taxon>
        <taxon>Gammaproteobacteria</taxon>
        <taxon>Enterobacterales</taxon>
        <taxon>Enterobacteriaceae</taxon>
        <taxon>Salmonella</taxon>
    </lineage>
</organism>
<sequence>MDGQSGEYREDMTEVSFGGIVQFADFGQTIFSAVSQLLRPVELVVERINLTCLF</sequence>
<accession>A0A731T9Z4</accession>
<evidence type="ECO:0000313" key="1">
    <source>
        <dbReference type="EMBL" id="HAE4731811.1"/>
    </source>
</evidence>
<comment type="caution">
    <text evidence="1">The sequence shown here is derived from an EMBL/GenBank/DDBJ whole genome shotgun (WGS) entry which is preliminary data.</text>
</comment>
<dbReference type="AlphaFoldDB" id="A0A731T9Z4"/>